<reference evidence="16" key="2">
    <citation type="submission" date="2016-04" db="EMBL/GenBank/DDBJ databases">
        <authorList>
            <person name="Shah S.A."/>
            <person name="Garrett R.A."/>
        </authorList>
    </citation>
    <scope>NUCLEOTIDE SEQUENCE [LARGE SCALE GENOMIC DNA]</scope>
    <source>
        <strain evidence="16">ATCC 35091 / DSM 1616 / JCM 8930 / NBRC 15331 / P1</strain>
    </source>
</reference>
<evidence type="ECO:0000313" key="17">
    <source>
        <dbReference type="Proteomes" id="UP000267993"/>
    </source>
</evidence>
<evidence type="ECO:0000313" key="7">
    <source>
        <dbReference type="EMBL" id="AZF77276.1"/>
    </source>
</evidence>
<dbReference type="EMBL" id="CP033235">
    <property type="protein sequence ID" value="AZF69425.1"/>
    <property type="molecule type" value="Genomic_DNA"/>
</dbReference>
<dbReference type="Proteomes" id="UP000278715">
    <property type="component" value="Chromosome"/>
</dbReference>
<dbReference type="EMBL" id="CP033239">
    <property type="protein sequence ID" value="AZF79881.1"/>
    <property type="molecule type" value="Genomic_DNA"/>
</dbReference>
<dbReference type="EMBL" id="CP033238">
    <property type="protein sequence ID" value="AZF77276.1"/>
    <property type="molecule type" value="Genomic_DNA"/>
</dbReference>
<dbReference type="EMBL" id="CP033240">
    <property type="protein sequence ID" value="AZF82487.1"/>
    <property type="molecule type" value="Genomic_DNA"/>
</dbReference>
<dbReference type="Proteomes" id="UP000076770">
    <property type="component" value="Chromosome i"/>
</dbReference>
<evidence type="ECO:0000313" key="6">
    <source>
        <dbReference type="EMBL" id="AZF74665.1"/>
    </source>
</evidence>
<evidence type="ECO:0000313" key="18">
    <source>
        <dbReference type="Proteomes" id="UP000269431"/>
    </source>
</evidence>
<evidence type="ECO:0000313" key="23">
    <source>
        <dbReference type="Proteomes" id="UP000282269"/>
    </source>
</evidence>
<evidence type="ECO:0000313" key="14">
    <source>
        <dbReference type="Proteomes" id="UP000033085"/>
    </source>
</evidence>
<evidence type="ECO:0000313" key="16">
    <source>
        <dbReference type="Proteomes" id="UP000076770"/>
    </source>
</evidence>
<dbReference type="GeneID" id="15299166"/>
<reference evidence="1" key="5">
    <citation type="submission" date="2018-10" db="EMBL/GenBank/DDBJ databases">
        <authorList>
            <person name="McCarthy S."/>
            <person name="Gradnigo J."/>
            <person name="Johnson T."/>
            <person name="Payne S."/>
            <person name="Lipzen A."/>
            <person name="Schackwitz W."/>
            <person name="Martin J."/>
            <person name="Moriyama E."/>
            <person name="Blum P."/>
        </authorList>
    </citation>
    <scope>NUCLEOTIDE SEQUENCE</scope>
    <source>
        <strain evidence="1">SARC-B</strain>
        <strain evidence="2">SARC-C</strain>
        <strain evidence="3">SULA</strain>
    </source>
</reference>
<evidence type="ECO:0000313" key="15">
    <source>
        <dbReference type="Proteomes" id="UP000033106"/>
    </source>
</evidence>
<dbReference type="EMBL" id="LT549890">
    <property type="protein sequence ID" value="SAI85866.1"/>
    <property type="molecule type" value="Genomic_DNA"/>
</dbReference>
<protein>
    <submittedName>
        <fullName evidence="1">Uncharacterized protein</fullName>
    </submittedName>
</protein>
<dbReference type="KEGG" id="ssol:SULB_2911"/>
<evidence type="ECO:0000313" key="21">
    <source>
        <dbReference type="Proteomes" id="UP000275843"/>
    </source>
</evidence>
<evidence type="ECO:0000313" key="19">
    <source>
        <dbReference type="Proteomes" id="UP000273194"/>
    </source>
</evidence>
<evidence type="ECO:0000313" key="20">
    <source>
        <dbReference type="Proteomes" id="UP000273443"/>
    </source>
</evidence>
<sequence>MGLLEVYSNPEKPEILCSLIDDKGNRKEIMLIKLQDNGVHIYKTEEHYILPPIPQIDSLIKDVIEEVAEELKVDSIVYNYGNIDTNSETLRLSKEWFDMERLALASSKHVALSSDVNSRVIVGVVRFPNNAYAATVLRSEDSFPILQIFIDMSYNPPIIKKYNELGQVVESRRENIENFEDYLKSLINEEEYTLIYREFVEYNLLPAENPIQNGKTIYAGCIFKYLIGFNVGKKPSSVKKHKLARLLRAIMYLDRISNNIGVDVIIGNPSPISYLPLSIDKLKNKVESKVTKKHGLSSIHYSGVSSDVVKDVNFTSKDILSIIPIAFIILADSKKKFEEYVERIINGPTADGLDLLDEYVRQNLSNNFIAYLANLEEVLILYNDIIQDLEDNEPK</sequence>
<dbReference type="EMBL" id="CP033241">
    <property type="protein sequence ID" value="AZF85093.1"/>
    <property type="molecule type" value="Genomic_DNA"/>
</dbReference>
<dbReference type="AlphaFoldDB" id="A0A0E3JV74"/>
<dbReference type="EMBL" id="CP033236">
    <property type="protein sequence ID" value="AZF72045.1"/>
    <property type="molecule type" value="Genomic_DNA"/>
</dbReference>
<dbReference type="Proteomes" id="UP000273194">
    <property type="component" value="Chromosome"/>
</dbReference>
<dbReference type="Proteomes" id="UP000282269">
    <property type="component" value="Chromosome"/>
</dbReference>
<evidence type="ECO:0000313" key="3">
    <source>
        <dbReference type="EMBL" id="AKA80347.1"/>
    </source>
</evidence>
<evidence type="ECO:0000313" key="10">
    <source>
        <dbReference type="EMBL" id="AZF85093.1"/>
    </source>
</evidence>
<dbReference type="EMBL" id="CP033237">
    <property type="protein sequence ID" value="AZF74665.1"/>
    <property type="molecule type" value="Genomic_DNA"/>
</dbReference>
<gene>
    <name evidence="11" type="ORF">HFC64_06245</name>
    <name evidence="12" type="ORF">SSOP1_2312</name>
    <name evidence="3" type="ORF">SULA_2911</name>
    <name evidence="1" type="ORF">SULB_2911</name>
    <name evidence="2" type="ORF">SULC_2908</name>
    <name evidence="4" type="ORF">SULG_14865</name>
    <name evidence="5" type="ORF">SULH_14865</name>
    <name evidence="6" type="ORF">SULI_14865</name>
    <name evidence="7" type="ORF">SULM_14795</name>
    <name evidence="8" type="ORF">SULN_14785</name>
    <name evidence="9" type="ORF">SULO_14805</name>
    <name evidence="10" type="ORF">SULZ_14870</name>
</gene>
<dbReference type="Proteomes" id="UP000269431">
    <property type="component" value="Chromosome"/>
</dbReference>
<evidence type="ECO:0000313" key="22">
    <source>
        <dbReference type="Proteomes" id="UP000278715"/>
    </source>
</evidence>
<dbReference type="Proteomes" id="UP000267993">
    <property type="component" value="Chromosome"/>
</dbReference>
<evidence type="ECO:0000313" key="13">
    <source>
        <dbReference type="Proteomes" id="UP000033057"/>
    </source>
</evidence>
<dbReference type="EMBL" id="CP011056">
    <property type="protein sequence ID" value="AKA77656.1"/>
    <property type="molecule type" value="Genomic_DNA"/>
</dbReference>
<dbReference type="Proteomes" id="UP000594632">
    <property type="component" value="Chromosome"/>
</dbReference>
<reference evidence="17 18" key="4">
    <citation type="journal article" date="2018" name="Proc. Natl. Acad. Sci. U.S.A.">
        <title>Nonmutational mechanism of inheritance in the Archaeon Sulfolobus solfataricus.</title>
        <authorList>
            <person name="Payne S."/>
            <person name="McCarthy S."/>
            <person name="Johnson T."/>
            <person name="North E."/>
            <person name="Blum P."/>
        </authorList>
    </citation>
    <scope>NUCLEOTIDE SEQUENCE [LARGE SCALE GENOMIC DNA]</scope>
    <source>
        <strain evidence="5 17">SARC-H</strain>
        <strain evidence="6 21">SARC-I</strain>
        <strain evidence="8 22">SARC-N</strain>
        <strain evidence="9 23">SARC-O</strain>
        <strain evidence="10 18">SUL120</strain>
        <strain evidence="4 19">SULG</strain>
        <strain evidence="7 20">SULM</strain>
    </source>
</reference>
<name>A0A0E3JV74_SACSO</name>
<evidence type="ECO:0000313" key="1">
    <source>
        <dbReference type="EMBL" id="AKA74960.1"/>
    </source>
</evidence>
<dbReference type="Proteomes" id="UP000033085">
    <property type="component" value="Chromosome"/>
</dbReference>
<dbReference type="OrthoDB" id="33779at2157"/>
<evidence type="ECO:0000313" key="9">
    <source>
        <dbReference type="EMBL" id="AZF82487.1"/>
    </source>
</evidence>
<reference evidence="13 14" key="1">
    <citation type="journal article" date="2015" name="Genome Announc.">
        <title>Complete Genome Sequence of Sulfolobus solfataricus Strain 98/2 and Evolved Derivatives.</title>
        <authorList>
            <person name="McCarthy S."/>
            <person name="Gradnigo J."/>
            <person name="Johnson T."/>
            <person name="Payne S."/>
            <person name="Lipzen A."/>
            <person name="Martin J."/>
            <person name="Schackwitz W."/>
            <person name="Moriyama E."/>
            <person name="Blum P."/>
        </authorList>
    </citation>
    <scope>NUCLEOTIDE SEQUENCE [LARGE SCALE GENOMIC DNA]</scope>
    <source>
        <strain evidence="13">98/2 SULC</strain>
        <strain evidence="1">SARC-B</strain>
        <strain evidence="2">SARC-C</strain>
        <strain evidence="3 15">SULA</strain>
        <strain evidence="14">SULB</strain>
    </source>
</reference>
<dbReference type="Proteomes" id="UP000033106">
    <property type="component" value="Chromosome"/>
</dbReference>
<proteinExistence type="predicted"/>
<reference evidence="11 24" key="6">
    <citation type="journal article" date="2020" name="Nat. Commun.">
        <title>The structures of two archaeal type IV pili illuminate evolutionary relationships.</title>
        <authorList>
            <person name="Wang F."/>
            <person name="Baquero D.P."/>
            <person name="Su Z."/>
            <person name="Beltran L.C."/>
            <person name="Prangishvili D."/>
            <person name="Krupovic M."/>
            <person name="Egelman E.H."/>
        </authorList>
    </citation>
    <scope>NUCLEOTIDE SEQUENCE [LARGE SCALE GENOMIC DNA]</scope>
    <source>
        <strain evidence="11 24">POZ149</strain>
    </source>
</reference>
<accession>A0A0E3JV74</accession>
<dbReference type="EMBL" id="CP011057">
    <property type="protein sequence ID" value="AKA80347.1"/>
    <property type="molecule type" value="Genomic_DNA"/>
</dbReference>
<dbReference type="RefSeq" id="WP_009992136.1">
    <property type="nucleotide sequence ID" value="NZ_CP011055.2"/>
</dbReference>
<evidence type="ECO:0000313" key="4">
    <source>
        <dbReference type="EMBL" id="AZF69425.1"/>
    </source>
</evidence>
<dbReference type="PATRIC" id="fig|2287.6.peg.3120"/>
<evidence type="ECO:0000313" key="12">
    <source>
        <dbReference type="EMBL" id="SAI85866.1"/>
    </source>
</evidence>
<dbReference type="KEGG" id="ssoa:SULA_2911"/>
<evidence type="ECO:0000313" key="5">
    <source>
        <dbReference type="EMBL" id="AZF72045.1"/>
    </source>
</evidence>
<dbReference type="Proteomes" id="UP000275843">
    <property type="component" value="Chromosome"/>
</dbReference>
<dbReference type="Proteomes" id="UP000273443">
    <property type="component" value="Chromosome"/>
</dbReference>
<reference evidence="12" key="3">
    <citation type="submission" date="2016-04" db="EMBL/GenBank/DDBJ databases">
        <authorList>
            <person name="Evans L.H."/>
            <person name="Alamgir A."/>
            <person name="Owens N."/>
            <person name="Weber N.D."/>
            <person name="Virtaneva K."/>
            <person name="Barbian K."/>
            <person name="Babar A."/>
            <person name="Rosenke K."/>
        </authorList>
    </citation>
    <scope>NUCLEOTIDE SEQUENCE</scope>
    <source>
        <strain evidence="12">P1</strain>
    </source>
</reference>
<dbReference type="EMBL" id="CP011055">
    <property type="protein sequence ID" value="AKA74960.1"/>
    <property type="molecule type" value="Genomic_DNA"/>
</dbReference>
<dbReference type="Proteomes" id="UP000033057">
    <property type="component" value="Chromosome"/>
</dbReference>
<dbReference type="OMA" id="LENDHYI"/>
<dbReference type="KEGG" id="ssof:SULC_2908"/>
<evidence type="ECO:0000313" key="24">
    <source>
        <dbReference type="Proteomes" id="UP000594632"/>
    </source>
</evidence>
<evidence type="ECO:0000313" key="11">
    <source>
        <dbReference type="EMBL" id="QPG49469.1"/>
    </source>
</evidence>
<organism evidence="1 14">
    <name type="scientific">Saccharolobus solfataricus</name>
    <name type="common">Sulfolobus solfataricus</name>
    <dbReference type="NCBI Taxonomy" id="2287"/>
    <lineage>
        <taxon>Archaea</taxon>
        <taxon>Thermoproteota</taxon>
        <taxon>Thermoprotei</taxon>
        <taxon>Sulfolobales</taxon>
        <taxon>Sulfolobaceae</taxon>
        <taxon>Saccharolobus</taxon>
    </lineage>
</organism>
<evidence type="ECO:0000313" key="2">
    <source>
        <dbReference type="EMBL" id="AKA77656.1"/>
    </source>
</evidence>
<evidence type="ECO:0000313" key="8">
    <source>
        <dbReference type="EMBL" id="AZF79881.1"/>
    </source>
</evidence>
<dbReference type="EMBL" id="CP050869">
    <property type="protein sequence ID" value="QPG49469.1"/>
    <property type="molecule type" value="Genomic_DNA"/>
</dbReference>